<evidence type="ECO:0000313" key="1">
    <source>
        <dbReference type="EMBL" id="KKN54974.1"/>
    </source>
</evidence>
<dbReference type="EMBL" id="LAZR01000904">
    <property type="protein sequence ID" value="KKN54974.1"/>
    <property type="molecule type" value="Genomic_DNA"/>
</dbReference>
<protein>
    <submittedName>
        <fullName evidence="1">Uncharacterized protein</fullName>
    </submittedName>
</protein>
<proteinExistence type="predicted"/>
<sequence>MRYTKIFMNSTLDIDLLKIAIVFWDKVIIWPSCINNINNEKEFLSLLKFGKLIFDCQGDNISKEINNKAYYGINTNLWNYLKENGESLSLVQDYPEYNEFREEFDDFYKDMKKNPFLKKLIQNREEYKIKARFFKDYIPETEYPKDFMKFALRSFKKDVLQFQKDHLMEILYLNKHRFLDFLSNILMSGSYFEKRGEILDYFFYVNNIGDENEKTQILDIFQKSQINLNIYLPTLKIKKIQEILSHKNYSLNLSKFHRFLKFFAEEGSRYKDIEKNFKKHIKEILNPIRNNRKIIDNVRLSINIYRLPLTEKYQLFRKLKLCYHINSILFWDFKII</sequence>
<name>A0A0F9RJP6_9ZZZZ</name>
<accession>A0A0F9RJP6</accession>
<gene>
    <name evidence="1" type="ORF">LCGC14_0586960</name>
</gene>
<comment type="caution">
    <text evidence="1">The sequence shown here is derived from an EMBL/GenBank/DDBJ whole genome shotgun (WGS) entry which is preliminary data.</text>
</comment>
<reference evidence="1" key="1">
    <citation type="journal article" date="2015" name="Nature">
        <title>Complex archaea that bridge the gap between prokaryotes and eukaryotes.</title>
        <authorList>
            <person name="Spang A."/>
            <person name="Saw J.H."/>
            <person name="Jorgensen S.L."/>
            <person name="Zaremba-Niedzwiedzka K."/>
            <person name="Martijn J."/>
            <person name="Lind A.E."/>
            <person name="van Eijk R."/>
            <person name="Schleper C."/>
            <person name="Guy L."/>
            <person name="Ettema T.J."/>
        </authorList>
    </citation>
    <scope>NUCLEOTIDE SEQUENCE</scope>
</reference>
<dbReference type="AlphaFoldDB" id="A0A0F9RJP6"/>
<organism evidence="1">
    <name type="scientific">marine sediment metagenome</name>
    <dbReference type="NCBI Taxonomy" id="412755"/>
    <lineage>
        <taxon>unclassified sequences</taxon>
        <taxon>metagenomes</taxon>
        <taxon>ecological metagenomes</taxon>
    </lineage>
</organism>